<feature type="binding site" evidence="7">
    <location>
        <position position="122"/>
    </location>
    <ligand>
        <name>substrate</name>
    </ligand>
</feature>
<feature type="binding site" evidence="7">
    <location>
        <position position="92"/>
    </location>
    <ligand>
        <name>S-adenosyl-L-methionine</name>
        <dbReference type="ChEBI" id="CHEBI:59789"/>
    </ligand>
</feature>
<dbReference type="GO" id="GO:0008176">
    <property type="term" value="F:tRNA (guanine(46)-N7)-methyltransferase activity"/>
    <property type="evidence" value="ECO:0007669"/>
    <property type="project" value="UniProtKB-UniRule"/>
</dbReference>
<feature type="binding site" evidence="7">
    <location>
        <position position="154"/>
    </location>
    <ligand>
        <name>substrate</name>
    </ligand>
</feature>
<comment type="caution">
    <text evidence="7">Lacks conserved residue(s) required for the propagation of feature annotation.</text>
</comment>
<dbReference type="InterPro" id="IPR055361">
    <property type="entry name" value="tRNA_methyltr_TrmB_bact"/>
</dbReference>
<dbReference type="Pfam" id="PF02390">
    <property type="entry name" value="Methyltransf_4"/>
    <property type="match status" value="1"/>
</dbReference>
<dbReference type="InterPro" id="IPR029063">
    <property type="entry name" value="SAM-dependent_MTases_sf"/>
</dbReference>
<evidence type="ECO:0000313" key="8">
    <source>
        <dbReference type="EMBL" id="MTF39193.1"/>
    </source>
</evidence>
<evidence type="ECO:0000256" key="1">
    <source>
        <dbReference type="ARBA" id="ARBA00000142"/>
    </source>
</evidence>
<reference evidence="8 9" key="1">
    <citation type="submission" date="2019-11" db="EMBL/GenBank/DDBJ databases">
        <title>Isolation of a new High Light Tolerant Cyanobacteria.</title>
        <authorList>
            <person name="Dobson Z."/>
            <person name="Vaughn N."/>
            <person name="Vaughn M."/>
            <person name="Fromme P."/>
            <person name="Mazor Y."/>
        </authorList>
    </citation>
    <scope>NUCLEOTIDE SEQUENCE [LARGE SCALE GENOMIC DNA]</scope>
    <source>
        <strain evidence="8 9">0216</strain>
    </source>
</reference>
<comment type="pathway">
    <text evidence="7">tRNA modification; N(7)-methylguanine-tRNA biosynthesis.</text>
</comment>
<dbReference type="InterPro" id="IPR003358">
    <property type="entry name" value="tRNA_(Gua-N-7)_MeTrfase_Trmb"/>
</dbReference>
<evidence type="ECO:0000313" key="9">
    <source>
        <dbReference type="Proteomes" id="UP000437131"/>
    </source>
</evidence>
<dbReference type="GO" id="GO:0043527">
    <property type="term" value="C:tRNA methyltransferase complex"/>
    <property type="evidence" value="ECO:0007669"/>
    <property type="project" value="TreeGrafter"/>
</dbReference>
<dbReference type="Proteomes" id="UP000437131">
    <property type="component" value="Unassembled WGS sequence"/>
</dbReference>
<evidence type="ECO:0000256" key="2">
    <source>
        <dbReference type="ARBA" id="ARBA00003015"/>
    </source>
</evidence>
<dbReference type="PANTHER" id="PTHR23417:SF21">
    <property type="entry name" value="TRNA (GUANINE-N(7)-)-METHYLTRANSFERASE"/>
    <property type="match status" value="1"/>
</dbReference>
<evidence type="ECO:0000256" key="6">
    <source>
        <dbReference type="ARBA" id="ARBA00022694"/>
    </source>
</evidence>
<feature type="binding site" evidence="7">
    <location>
        <position position="40"/>
    </location>
    <ligand>
        <name>S-adenosyl-L-methionine</name>
        <dbReference type="ChEBI" id="CHEBI:59789"/>
    </ligand>
</feature>
<gene>
    <name evidence="7 8" type="primary">trmB</name>
    <name evidence="8" type="ORF">GGC33_09655</name>
</gene>
<dbReference type="RefSeq" id="WP_099435124.1">
    <property type="nucleotide sequence ID" value="NZ_WMIA01000011.1"/>
</dbReference>
<accession>A0A844GUF9</accession>
<dbReference type="PANTHER" id="PTHR23417">
    <property type="entry name" value="3-DEOXY-D-MANNO-OCTULOSONIC-ACID TRANSFERASE/TRNA GUANINE-N 7 - -METHYLTRANSFERASE"/>
    <property type="match status" value="1"/>
</dbReference>
<comment type="function">
    <text evidence="2 7">Catalyzes the formation of N(7)-methylguanine at position 46 (m7G46) in tRNA.</text>
</comment>
<proteinExistence type="inferred from homology"/>
<keyword evidence="6 7" id="KW-0819">tRNA processing</keyword>
<feature type="binding site" evidence="7">
    <location>
        <position position="65"/>
    </location>
    <ligand>
        <name>S-adenosyl-L-methionine</name>
        <dbReference type="ChEBI" id="CHEBI:59789"/>
    </ligand>
</feature>
<protein>
    <recommendedName>
        <fullName evidence="7">tRNA (guanine-N(7)-)-methyltransferase</fullName>
        <ecNumber evidence="7">2.1.1.33</ecNumber>
    </recommendedName>
    <alternativeName>
        <fullName evidence="7">tRNA (guanine(46)-N(7))-methyltransferase</fullName>
    </alternativeName>
    <alternativeName>
        <fullName evidence="7">tRNA(m7G46)-methyltransferase</fullName>
    </alternativeName>
</protein>
<comment type="similarity">
    <text evidence="7">Belongs to the class I-like SAM-binding methyltransferase superfamily. TrmB family.</text>
</comment>
<dbReference type="PROSITE" id="PS51625">
    <property type="entry name" value="SAM_MT_TRMB"/>
    <property type="match status" value="1"/>
</dbReference>
<evidence type="ECO:0000256" key="4">
    <source>
        <dbReference type="ARBA" id="ARBA00022679"/>
    </source>
</evidence>
<organism evidence="8 9">
    <name type="scientific">Cyanobacterium aponinum 0216</name>
    <dbReference type="NCBI Taxonomy" id="2676140"/>
    <lineage>
        <taxon>Bacteria</taxon>
        <taxon>Bacillati</taxon>
        <taxon>Cyanobacteriota</taxon>
        <taxon>Cyanophyceae</taxon>
        <taxon>Oscillatoriophycideae</taxon>
        <taxon>Chroococcales</taxon>
        <taxon>Geminocystaceae</taxon>
        <taxon>Cyanobacterium</taxon>
    </lineage>
</organism>
<dbReference type="EC" id="2.1.1.33" evidence="7"/>
<feature type="binding site" evidence="7">
    <location>
        <position position="118"/>
    </location>
    <ligand>
        <name>S-adenosyl-L-methionine</name>
        <dbReference type="ChEBI" id="CHEBI:59789"/>
    </ligand>
</feature>
<dbReference type="NCBIfam" id="TIGR00091">
    <property type="entry name" value="tRNA (guanosine(46)-N7)-methyltransferase TrmB"/>
    <property type="match status" value="1"/>
</dbReference>
<dbReference type="UniPathway" id="UPA00989"/>
<dbReference type="EMBL" id="WMIA01000011">
    <property type="protein sequence ID" value="MTF39193.1"/>
    <property type="molecule type" value="Genomic_DNA"/>
</dbReference>
<comment type="caution">
    <text evidence="8">The sequence shown here is derived from an EMBL/GenBank/DDBJ whole genome shotgun (WGS) entry which is preliminary data.</text>
</comment>
<keyword evidence="5 7" id="KW-0949">S-adenosyl-L-methionine</keyword>
<dbReference type="Gene3D" id="3.40.50.150">
    <property type="entry name" value="Vaccinia Virus protein VP39"/>
    <property type="match status" value="1"/>
</dbReference>
<dbReference type="SUPFAM" id="SSF53335">
    <property type="entry name" value="S-adenosyl-L-methionine-dependent methyltransferases"/>
    <property type="match status" value="1"/>
</dbReference>
<dbReference type="CDD" id="cd02440">
    <property type="entry name" value="AdoMet_MTases"/>
    <property type="match status" value="1"/>
</dbReference>
<evidence type="ECO:0000256" key="5">
    <source>
        <dbReference type="ARBA" id="ARBA00022691"/>
    </source>
</evidence>
<name>A0A844GUF9_9CHRO</name>
<dbReference type="HAMAP" id="MF_01057">
    <property type="entry name" value="tRNA_methyltr_TrmB"/>
    <property type="match status" value="1"/>
</dbReference>
<dbReference type="AlphaFoldDB" id="A0A844GUF9"/>
<evidence type="ECO:0000256" key="7">
    <source>
        <dbReference type="HAMAP-Rule" id="MF_01057"/>
    </source>
</evidence>
<keyword evidence="4 7" id="KW-0808">Transferase</keyword>
<comment type="catalytic activity">
    <reaction evidence="1 7">
        <text>guanosine(46) in tRNA + S-adenosyl-L-methionine = N(7)-methylguanosine(46) in tRNA + S-adenosyl-L-homocysteine</text>
        <dbReference type="Rhea" id="RHEA:42708"/>
        <dbReference type="Rhea" id="RHEA-COMP:10188"/>
        <dbReference type="Rhea" id="RHEA-COMP:10189"/>
        <dbReference type="ChEBI" id="CHEBI:57856"/>
        <dbReference type="ChEBI" id="CHEBI:59789"/>
        <dbReference type="ChEBI" id="CHEBI:74269"/>
        <dbReference type="ChEBI" id="CHEBI:74480"/>
        <dbReference type="EC" id="2.1.1.33"/>
    </reaction>
</comment>
<evidence type="ECO:0000256" key="3">
    <source>
        <dbReference type="ARBA" id="ARBA00022603"/>
    </source>
</evidence>
<sequence>MARVRVRQHVNPLSSKYQQSISFPDWSQVYSNLSLPFYLDLGCARGRFLLQMAQQYPEKNYLGIEIREALVDEANEIKTDHNLTNLHYLFANINSSLEKLLTSLPPNSLELVMIQFPDPWFKKKHHKRRVVQPEIVEILAEFLRKDGRIFIQSDIKELAEEMCQIFLENPNFLSLSPNIWLPENPLGIMTEREIATLNKGENVYRAVMMMK</sequence>
<keyword evidence="3 7" id="KW-0489">Methyltransferase</keyword>